<dbReference type="KEGG" id="vg:26794523"/>
<name>A0A0N7CA24_9CAUD</name>
<gene>
    <name evidence="1" type="ORF">SP36_13</name>
</gene>
<dbReference type="GeneID" id="26794523"/>
<evidence type="ECO:0000313" key="1">
    <source>
        <dbReference type="EMBL" id="AKJ73985.1"/>
    </source>
</evidence>
<dbReference type="Proteomes" id="UP000202469">
    <property type="component" value="Genome"/>
</dbReference>
<accession>A0A0N7CA24</accession>
<dbReference type="EMBL" id="KR296690">
    <property type="protein sequence ID" value="AKJ73985.1"/>
    <property type="molecule type" value="Genomic_DNA"/>
</dbReference>
<protein>
    <submittedName>
        <fullName evidence="1">Uncharacterized protein</fullName>
    </submittedName>
</protein>
<dbReference type="RefSeq" id="YP_009223435.1">
    <property type="nucleotide sequence ID" value="NC_029071.1"/>
</dbReference>
<reference evidence="1 2" key="1">
    <citation type="journal article" date="2016" name="Virus Genes">
        <title>Genomic characterization of Salmonella bacteriophages isolated from India.</title>
        <authorList>
            <person name="Karpe Y.A."/>
            <person name="Kanade G.D."/>
            <person name="Pingale K.D."/>
            <person name="Arankalle V.A."/>
            <person name="Banerjee K."/>
        </authorList>
    </citation>
    <scope>NUCLEOTIDE SEQUENCE [LARGE SCALE GENOMIC DNA]</scope>
</reference>
<organism evidence="1 2">
    <name type="scientific">Salmonella phage 36</name>
    <dbReference type="NCBI Taxonomy" id="1654889"/>
    <lineage>
        <taxon>Viruses</taxon>
        <taxon>Duplodnaviria</taxon>
        <taxon>Heunggongvirae</taxon>
        <taxon>Uroviricota</taxon>
        <taxon>Caudoviricetes</taxon>
        <taxon>Drexlerviridae</taxon>
        <taxon>Tempevirinae</taxon>
        <taxon>Tlsvirus</taxon>
        <taxon>Tlsvirus tv36</taxon>
    </lineage>
</organism>
<evidence type="ECO:0000313" key="2">
    <source>
        <dbReference type="Proteomes" id="UP000202469"/>
    </source>
</evidence>
<proteinExistence type="predicted"/>
<sequence length="40" mass="4561">MMIATLMMILWIPFDAVNIELNLADNAVDRMKRLAGLAKR</sequence>